<sequence>MDKYTNEYGRTNDPETFARFASVKSYQDYLVDKNNPVVMVTLMIDGKDFLGNAHFETYLTQRTNDHDEFTIVVRENAIDSIKRPVMEKSGDLLGESIVIKFHQYGKVVQTYKGVITKIENHKEEGGGYGELRISGKSPSILLENGKDCQTYIEKDLTEIIKSATEEYPNFAKVHIEGGLNNSSRIPYCVQYNESDFSFISRLAKRYGEFFYYNGLQLIFGNKAQETILLTHGTELIDVSFEVELQPQNFRYVGYDTHYNNTDQKETKDIITQDKINPVIWDAIKGANKIYTKVPEKLASNIPTEYTSGYLNRAVELEKEKREQMMVVKGKSRNPQMRVGVFAKLRSIYDLPMETFRVIEIKHYQEGYEYYNEFTAIPDAFIPYYYDEDSYPKALQQPARVIDNNDPEGLGRVQVQFVWQERKKQHTPWIRVVQPHAGAGKGFYFIPEIGEEVLVDFEFQNAERPYVVGAHYNGEEMSRYHTKGNDKKVIHTRSGTKIVLNDGEGSVFIEDPSGNSIYMDGKQKISFNGATLEFNAQRIVMNATESTHITTNDYILNALSKIYVFSAWFKQQITGFMQLLSNSALIKSPNTIDIEAKEAKLQGTEKSIVDSKKQAIVNSLGTAELKGKEGNRYTQKAEDHPSSPEEQIGLAVVHFRPLNSWCGEFGFDWFREGDKCFNLKYEGAYEDTIDSGYKAGEGNLSTEEAVTNFKGEYQNLTIKRGSNDSGTTEYFVPYLSIFSKEFIDEILPKKEYKLKVLPTYEVMLQVGIEILEDIEKLEFVYDKDNLHIDEINCNGEKSALKKIGNIKITCKYDLTSDTYVNVYAYPKGDNSIASRRLAGRLLILQNDVRRRREEKIVLVPIEMKIAKNAKQKSAEIDFEEFYPIYNSLYQALIIPIVKEEKLDLKTYTKFQVGGEHISSDKLIKYYIPEKDEYSKSLFLDIKGYFNETKDKDEILMKDKYKDFFTVFVFPIASNDRTVGGITQNIGTKNSIVFTLDITKVLNSSGKYSTIAHEVLHGLGLPHTQNDKIGGEIDRFNQKYTYLPSLLTKEVTNIMHYGENGFEYSLHYWQWNIINKNIPKIKKKITNEKNNSN</sequence>
<protein>
    <submittedName>
        <fullName evidence="2">Rhs element Vgr protein</fullName>
    </submittedName>
</protein>
<dbReference type="InterPro" id="IPR037026">
    <property type="entry name" value="Vgr_OB-fold_dom_sf"/>
</dbReference>
<dbReference type="SUPFAM" id="SSF69279">
    <property type="entry name" value="Phage tail proteins"/>
    <property type="match status" value="1"/>
</dbReference>
<evidence type="ECO:0000259" key="1">
    <source>
        <dbReference type="Pfam" id="PF04717"/>
    </source>
</evidence>
<dbReference type="EMBL" id="JAEFDC010000006">
    <property type="protein sequence ID" value="MBI1647126.1"/>
    <property type="molecule type" value="Genomic_DNA"/>
</dbReference>
<keyword evidence="3" id="KW-1185">Reference proteome</keyword>
<dbReference type="Pfam" id="PF05954">
    <property type="entry name" value="Phage_GPD"/>
    <property type="match status" value="1"/>
</dbReference>
<dbReference type="Gene3D" id="2.40.50.230">
    <property type="entry name" value="Gp5 N-terminal domain"/>
    <property type="match status" value="1"/>
</dbReference>
<reference evidence="2 3" key="1">
    <citation type="journal article" date="2021" name="Int. J. Syst. Evol. Microbiol.">
        <title>Capnocytophaga periodontitidis sp. nov., isolated from subgingival plaque of periodontitis patient.</title>
        <authorList>
            <person name="Zhang Y."/>
            <person name="Qiao D."/>
            <person name="Shi W."/>
            <person name="Wu D."/>
            <person name="Cai M."/>
        </authorList>
    </citation>
    <scope>NUCLEOTIDE SEQUENCE [LARGE SCALE GENOMIC DNA]</scope>
    <source>
        <strain evidence="2 3">051621</strain>
    </source>
</reference>
<dbReference type="Pfam" id="PF04717">
    <property type="entry name" value="Phage_base_V"/>
    <property type="match status" value="1"/>
</dbReference>
<dbReference type="RefSeq" id="WP_198466764.1">
    <property type="nucleotide sequence ID" value="NZ_JAEFDC010000006.1"/>
</dbReference>
<name>A0ABS0SMV9_9FLAO</name>
<dbReference type="Gene3D" id="2.30.110.50">
    <property type="match status" value="1"/>
</dbReference>
<comment type="caution">
    <text evidence="2">The sequence shown here is derived from an EMBL/GenBank/DDBJ whole genome shotgun (WGS) entry which is preliminary data.</text>
</comment>
<organism evidence="2 3">
    <name type="scientific">Capnocytophaga periodontitidis</name>
    <dbReference type="NCBI Taxonomy" id="2795027"/>
    <lineage>
        <taxon>Bacteria</taxon>
        <taxon>Pseudomonadati</taxon>
        <taxon>Bacteroidota</taxon>
        <taxon>Flavobacteriia</taxon>
        <taxon>Flavobacteriales</taxon>
        <taxon>Flavobacteriaceae</taxon>
        <taxon>Capnocytophaga</taxon>
    </lineage>
</organism>
<accession>A0ABS0SMV9</accession>
<gene>
    <name evidence="2" type="ORF">I7X30_08665</name>
</gene>
<dbReference type="Gene3D" id="3.55.50.10">
    <property type="entry name" value="Baseplate protein-like domains"/>
    <property type="match status" value="1"/>
</dbReference>
<evidence type="ECO:0000313" key="3">
    <source>
        <dbReference type="Proteomes" id="UP000641139"/>
    </source>
</evidence>
<dbReference type="SUPFAM" id="SSF55486">
    <property type="entry name" value="Metalloproteases ('zincins'), catalytic domain"/>
    <property type="match status" value="1"/>
</dbReference>
<feature type="domain" description="Gp5/Type VI secretion system Vgr protein OB-fold" evidence="1">
    <location>
        <begin position="396"/>
        <end position="471"/>
    </location>
</feature>
<proteinExistence type="predicted"/>
<dbReference type="SUPFAM" id="SSF69255">
    <property type="entry name" value="gp5 N-terminal domain-like"/>
    <property type="match status" value="1"/>
</dbReference>
<dbReference type="InterPro" id="IPR006531">
    <property type="entry name" value="Gp5/Vgr_OB"/>
</dbReference>
<dbReference type="Proteomes" id="UP000641139">
    <property type="component" value="Unassembled WGS sequence"/>
</dbReference>
<evidence type="ECO:0000313" key="2">
    <source>
        <dbReference type="EMBL" id="MBI1647126.1"/>
    </source>
</evidence>